<comment type="catalytic activity">
    <reaction evidence="5">
        <text>a 2'-deoxyadenosine in DNA + S-adenosyl-L-methionine = an N(6)-methyl-2'-deoxyadenosine in DNA + S-adenosyl-L-homocysteine + H(+)</text>
        <dbReference type="Rhea" id="RHEA:15197"/>
        <dbReference type="Rhea" id="RHEA-COMP:12418"/>
        <dbReference type="Rhea" id="RHEA-COMP:12419"/>
        <dbReference type="ChEBI" id="CHEBI:15378"/>
        <dbReference type="ChEBI" id="CHEBI:57856"/>
        <dbReference type="ChEBI" id="CHEBI:59789"/>
        <dbReference type="ChEBI" id="CHEBI:90615"/>
        <dbReference type="ChEBI" id="CHEBI:90616"/>
        <dbReference type="EC" id="2.1.1.72"/>
    </reaction>
</comment>
<dbReference type="PANTHER" id="PTHR33841:SF1">
    <property type="entry name" value="DNA METHYLTRANSFERASE A"/>
    <property type="match status" value="1"/>
</dbReference>
<proteinExistence type="predicted"/>
<dbReference type="SUPFAM" id="SSF53335">
    <property type="entry name" value="S-adenosyl-L-methionine-dependent methyltransferases"/>
    <property type="match status" value="1"/>
</dbReference>
<dbReference type="EMBL" id="CP000142">
    <property type="protein sequence ID" value="ABA87383.1"/>
    <property type="molecule type" value="Genomic_DNA"/>
</dbReference>
<dbReference type="GO" id="GO:0009007">
    <property type="term" value="F:site-specific DNA-methyltransferase (adenine-specific) activity"/>
    <property type="evidence" value="ECO:0007669"/>
    <property type="project" value="UniProtKB-EC"/>
</dbReference>
<dbReference type="eggNOG" id="COG1002">
    <property type="taxonomic scope" value="Bacteria"/>
</dbReference>
<evidence type="ECO:0000256" key="1">
    <source>
        <dbReference type="ARBA" id="ARBA00011900"/>
    </source>
</evidence>
<evidence type="ECO:0000313" key="8">
    <source>
        <dbReference type="Proteomes" id="UP000002534"/>
    </source>
</evidence>
<dbReference type="InterPro" id="IPR050953">
    <property type="entry name" value="N4_N6_ade-DNA_methylase"/>
</dbReference>
<evidence type="ECO:0000313" key="7">
    <source>
        <dbReference type="EMBL" id="ABA87383.1"/>
    </source>
</evidence>
<name>Q3A8A9_SYNC1</name>
<dbReference type="InterPro" id="IPR029063">
    <property type="entry name" value="SAM-dependent_MTases_sf"/>
</dbReference>
<feature type="domain" description="Type II methyltransferase M.TaqI-like" evidence="6">
    <location>
        <begin position="372"/>
        <end position="534"/>
    </location>
</feature>
<dbReference type="GO" id="GO:0032259">
    <property type="term" value="P:methylation"/>
    <property type="evidence" value="ECO:0007669"/>
    <property type="project" value="UniProtKB-KW"/>
</dbReference>
<dbReference type="PANTHER" id="PTHR33841">
    <property type="entry name" value="DNA METHYLTRANSFERASE YEEA-RELATED"/>
    <property type="match status" value="1"/>
</dbReference>
<dbReference type="Gene3D" id="3.40.50.150">
    <property type="entry name" value="Vaccinia Virus protein VP39"/>
    <property type="match status" value="1"/>
</dbReference>
<dbReference type="EC" id="2.1.1.72" evidence="1"/>
<evidence type="ECO:0000259" key="6">
    <source>
        <dbReference type="Pfam" id="PF07669"/>
    </source>
</evidence>
<dbReference type="GO" id="GO:0008170">
    <property type="term" value="F:N-methyltransferase activity"/>
    <property type="evidence" value="ECO:0007669"/>
    <property type="project" value="InterPro"/>
</dbReference>
<dbReference type="RefSeq" id="WP_011339774.1">
    <property type="nucleotide sequence ID" value="NC_007498.2"/>
</dbReference>
<keyword evidence="3" id="KW-0808">Transferase</keyword>
<evidence type="ECO:0000256" key="3">
    <source>
        <dbReference type="ARBA" id="ARBA00022679"/>
    </source>
</evidence>
<dbReference type="InterPro" id="IPR011639">
    <property type="entry name" value="MethylTrfase_TaqI-like_dom"/>
</dbReference>
<dbReference type="AlphaFoldDB" id="Q3A8A9"/>
<dbReference type="Pfam" id="PF07669">
    <property type="entry name" value="Eco57I"/>
    <property type="match status" value="1"/>
</dbReference>
<reference evidence="8" key="1">
    <citation type="submission" date="2005-10" db="EMBL/GenBank/DDBJ databases">
        <title>Complete sequence of Pelobacter carbinolicus DSM 2380.</title>
        <authorList>
            <person name="Copeland A."/>
            <person name="Lucas S."/>
            <person name="Lapidus A."/>
            <person name="Barry K."/>
            <person name="Detter J.C."/>
            <person name="Glavina T."/>
            <person name="Hammon N."/>
            <person name="Israni S."/>
            <person name="Pitluck S."/>
            <person name="Chertkov O."/>
            <person name="Schmutz J."/>
            <person name="Larimer F."/>
            <person name="Land M."/>
            <person name="Kyrpides N."/>
            <person name="Ivanova N."/>
            <person name="Richardson P."/>
        </authorList>
    </citation>
    <scope>NUCLEOTIDE SEQUENCE [LARGE SCALE GENOMIC DNA]</scope>
    <source>
        <strain evidence="8">DSM 2380 / NBRC 103641 / GraBd1</strain>
    </source>
</reference>
<dbReference type="REBASE" id="33508">
    <property type="entry name" value="PcaII"/>
</dbReference>
<reference evidence="7 8" key="2">
    <citation type="journal article" date="2012" name="BMC Genomics">
        <title>The genome of Pelobacter carbinolicus reveals surprising metabolic capabilities and physiological features.</title>
        <authorList>
            <person name="Aklujkar M."/>
            <person name="Haveman S.A."/>
            <person name="Didonato R.Jr."/>
            <person name="Chertkov O."/>
            <person name="Han C.S."/>
            <person name="Land M.L."/>
            <person name="Brown P."/>
            <person name="Lovley D.R."/>
        </authorList>
    </citation>
    <scope>NUCLEOTIDE SEQUENCE [LARGE SCALE GENOMIC DNA]</scope>
    <source>
        <strain evidence="8">DSM 2380 / NBRC 103641 / GraBd1</strain>
    </source>
</reference>
<dbReference type="PRINTS" id="PR00507">
    <property type="entry name" value="N12N6MTFRASE"/>
</dbReference>
<keyword evidence="4" id="KW-0949">S-adenosyl-L-methionine</keyword>
<evidence type="ECO:0000256" key="4">
    <source>
        <dbReference type="ARBA" id="ARBA00022691"/>
    </source>
</evidence>
<evidence type="ECO:0000256" key="5">
    <source>
        <dbReference type="ARBA" id="ARBA00047942"/>
    </source>
</evidence>
<dbReference type="Proteomes" id="UP000002534">
    <property type="component" value="Chromosome"/>
</dbReference>
<sequence>MDQRVTQKWLDRWGYTDDSPSLHIEGEKIPPIHAYRSELDELLDPSGEIRAQAVFDVEGMPTVCFLEDNGLLASNPAAFDNIRQKIWNQNLISIILVMEKNTALAAPISRDQKVQKLSWEEADRSGRFSRRDIQSGEVFRRHQAWFNPQAHVDQELLRNLDKIVKDLVSFGLEKNNAQYLMAQVLFVSYLEHRQIVANTYRTKHGIGKLHDLVHKGDCAGIVKLLTQLKSDFNGDFLEPGPRGSSLWETLPEAAINRINDFLSRVDLETGQESFWNYDFRYIPVELISGIYESFLSDEKKEVGAYYTPRHLASLVVDQALAHSKNILSERIYDGACGSGILLTTAYRRLLAYAEALRGHPLSFEERCQLLVEHIFGSDISEPACRVTAFSLYLSLLERLQPADIEELRENSDVKLPDLNTHNLRSGKEKGNFFSDQNTFAASKSFTIFLSNPPWVEPKKNETLPSDLWAKSKGVNIPRRQTANAFMLRALDSVSPSGKICLILPVSSFGAPTSNTFIAKWLSHYRLETLINFGDLRKILFSTAKQPCVVAVFSPRKKILAGRPPGKETFEYWVPKADISFAFGRLTLHASDRHIVQSQALTFDNELLTTLFWGTYRDISIIERLRLQGTFDDLVGNKKVWPSRKGFHAKDSSVRDPVSAEPLRKLEFLNAKELNLDGPILNPCQLARFPKEIETVASLPDSLLEGFKGPKIIFADGISSRRSVRAAFSNKEFSFKSSIGAIFGSKKDEPLLRFAATYLHSQLAQYLLLLTAYQISFERERVTLKDIRKLPFIHPDRHKNPVRAWEIIETVNKYTRKFEPCNQIFNPTYDPKECEALFFEYFGLDSTEQERVLETAENIAPNLQPNSISGINSILQLRPTNEQIQGYARSLKAELESWRDLRGGQGTFSVDISISTRTNCGQLGIVSLGVESSTNSDRPPCINLSTNDLIVEETLSQLLTDNLLPLHVSGNLYLAADIVIRSGNRLYLIKPLVYRMWLSSEAYRDAERIVCFVQPNAGSRNNL</sequence>
<dbReference type="HOGENOM" id="CLU_007039_0_0_7"/>
<dbReference type="STRING" id="338963.Pcar_0121"/>
<dbReference type="GO" id="GO:0003677">
    <property type="term" value="F:DNA binding"/>
    <property type="evidence" value="ECO:0007669"/>
    <property type="project" value="InterPro"/>
</dbReference>
<dbReference type="OrthoDB" id="9784823at2"/>
<accession>Q3A8A9</accession>
<organism evidence="7 8">
    <name type="scientific">Syntrophotalea carbinolica (strain DSM 2380 / NBRC 103641 / GraBd1)</name>
    <name type="common">Pelobacter carbinolicus</name>
    <dbReference type="NCBI Taxonomy" id="338963"/>
    <lineage>
        <taxon>Bacteria</taxon>
        <taxon>Pseudomonadati</taxon>
        <taxon>Thermodesulfobacteriota</taxon>
        <taxon>Desulfuromonadia</taxon>
        <taxon>Desulfuromonadales</taxon>
        <taxon>Syntrophotaleaceae</taxon>
        <taxon>Syntrophotalea</taxon>
    </lineage>
</organism>
<evidence type="ECO:0000256" key="2">
    <source>
        <dbReference type="ARBA" id="ARBA00022603"/>
    </source>
</evidence>
<keyword evidence="8" id="KW-1185">Reference proteome</keyword>
<protein>
    <recommendedName>
        <fullName evidence="1">site-specific DNA-methyltransferase (adenine-specific)</fullName>
        <ecNumber evidence="1">2.1.1.72</ecNumber>
    </recommendedName>
</protein>
<keyword evidence="2" id="KW-0489">Methyltransferase</keyword>
<dbReference type="KEGG" id="pca:Pcar_0121"/>
<gene>
    <name evidence="7" type="ordered locus">Pcar_0121</name>
</gene>